<keyword evidence="3" id="KW-1185">Reference proteome</keyword>
<gene>
    <name evidence="2" type="ORF">H0H81_000736</name>
</gene>
<name>A0A9P7FUD8_9AGAR</name>
<reference evidence="2" key="1">
    <citation type="submission" date="2021-02" db="EMBL/GenBank/DDBJ databases">
        <authorList>
            <person name="Nieuwenhuis M."/>
            <person name="Van De Peppel L.J.J."/>
        </authorList>
    </citation>
    <scope>NUCLEOTIDE SEQUENCE</scope>
    <source>
        <strain evidence="2">D49</strain>
    </source>
</reference>
<dbReference type="AlphaFoldDB" id="A0A9P7FUD8"/>
<evidence type="ECO:0000313" key="3">
    <source>
        <dbReference type="Proteomes" id="UP000717328"/>
    </source>
</evidence>
<proteinExistence type="predicted"/>
<comment type="caution">
    <text evidence="2">The sequence shown here is derived from an EMBL/GenBank/DDBJ whole genome shotgun (WGS) entry which is preliminary data.</text>
</comment>
<dbReference type="Proteomes" id="UP000717328">
    <property type="component" value="Unassembled WGS sequence"/>
</dbReference>
<feature type="region of interest" description="Disordered" evidence="1">
    <location>
        <begin position="325"/>
        <end position="358"/>
    </location>
</feature>
<sequence>MKRLRQIPALLQTIESSQGKFDVLIKNITMHAYIPESYGASFVRYIQRIVDMCPRVSKFAFASQCQLPPTARLPILKPSITHLQLHAAIPPAEIIDLLKIAGENLMWLLIYVPSSYQTWDVSKVCHLPNLTDLLIETTPLGNNHLTPFAQILSMPSLRRLTFKVDHFAQPGFELLDMENFTSFCRIHGHYLQFLHLQPNFSWTMRRYTASLQRLLDTCPIVDHLVLHPCAEPVAHSNVKWIDIWSPHPAAAESWDLLRQSLNKTAFPKLQRVRELSSGLALFFDVPTLIDAIDRQEDAFELAFHGIKVRHDVGFVQGQRHIDVDSIYGPGGEADDDNSSDFSFSSDESRDSEHSSRTNSVYSLRDLCHGTSDVDNYSSWESD</sequence>
<feature type="compositionally biased region" description="Basic and acidic residues" evidence="1">
    <location>
        <begin position="346"/>
        <end position="355"/>
    </location>
</feature>
<reference evidence="2" key="2">
    <citation type="submission" date="2021-10" db="EMBL/GenBank/DDBJ databases">
        <title>Phylogenomics reveals ancestral predisposition of the termite-cultivated fungus Termitomyces towards a domesticated lifestyle.</title>
        <authorList>
            <person name="Auxier B."/>
            <person name="Grum-Grzhimaylo A."/>
            <person name="Cardenas M.E."/>
            <person name="Lodge J.D."/>
            <person name="Laessoe T."/>
            <person name="Pedersen O."/>
            <person name="Smith M.E."/>
            <person name="Kuyper T.W."/>
            <person name="Franco-Molano E.A."/>
            <person name="Baroni T.J."/>
            <person name="Aanen D.K."/>
        </authorList>
    </citation>
    <scope>NUCLEOTIDE SEQUENCE</scope>
    <source>
        <strain evidence="2">D49</strain>
    </source>
</reference>
<evidence type="ECO:0000256" key="1">
    <source>
        <dbReference type="SAM" id="MobiDB-lite"/>
    </source>
</evidence>
<accession>A0A9P7FUD8</accession>
<protein>
    <submittedName>
        <fullName evidence="2">Uncharacterized protein</fullName>
    </submittedName>
</protein>
<dbReference type="EMBL" id="JABCKI010005769">
    <property type="protein sequence ID" value="KAG5638318.1"/>
    <property type="molecule type" value="Genomic_DNA"/>
</dbReference>
<dbReference type="OrthoDB" id="3258555at2759"/>
<evidence type="ECO:0000313" key="2">
    <source>
        <dbReference type="EMBL" id="KAG5638318.1"/>
    </source>
</evidence>
<organism evidence="2 3">
    <name type="scientific">Sphagnurus paluster</name>
    <dbReference type="NCBI Taxonomy" id="117069"/>
    <lineage>
        <taxon>Eukaryota</taxon>
        <taxon>Fungi</taxon>
        <taxon>Dikarya</taxon>
        <taxon>Basidiomycota</taxon>
        <taxon>Agaricomycotina</taxon>
        <taxon>Agaricomycetes</taxon>
        <taxon>Agaricomycetidae</taxon>
        <taxon>Agaricales</taxon>
        <taxon>Tricholomatineae</taxon>
        <taxon>Lyophyllaceae</taxon>
        <taxon>Sphagnurus</taxon>
    </lineage>
</organism>